<accession>A0A2G1URG5</accession>
<keyword evidence="2" id="KW-0238">DNA-binding</keyword>
<keyword evidence="3" id="KW-0804">Transcription</keyword>
<dbReference type="InterPro" id="IPR018060">
    <property type="entry name" value="HTH_AraC"/>
</dbReference>
<dbReference type="EMBL" id="NTFH01000001">
    <property type="protein sequence ID" value="PHQ17097.1"/>
    <property type="molecule type" value="Genomic_DNA"/>
</dbReference>
<keyword evidence="1" id="KW-0805">Transcription regulation</keyword>
<evidence type="ECO:0000313" key="5">
    <source>
        <dbReference type="EMBL" id="PHQ17097.1"/>
    </source>
</evidence>
<dbReference type="RefSeq" id="WP_099612776.1">
    <property type="nucleotide sequence ID" value="NZ_KZ319367.1"/>
</dbReference>
<dbReference type="PROSITE" id="PS01124">
    <property type="entry name" value="HTH_ARAC_FAMILY_2"/>
    <property type="match status" value="1"/>
</dbReference>
<comment type="caution">
    <text evidence="5">The sequence shown here is derived from an EMBL/GenBank/DDBJ whole genome shotgun (WGS) entry which is preliminary data.</text>
</comment>
<protein>
    <submittedName>
        <fullName evidence="5">AraC family transcriptional regulator</fullName>
    </submittedName>
</protein>
<name>A0A2G1URG5_9GAMM</name>
<dbReference type="AlphaFoldDB" id="A0A2G1URG5"/>
<dbReference type="SUPFAM" id="SSF46689">
    <property type="entry name" value="Homeodomain-like"/>
    <property type="match status" value="1"/>
</dbReference>
<dbReference type="GO" id="GO:0000976">
    <property type="term" value="F:transcription cis-regulatory region binding"/>
    <property type="evidence" value="ECO:0007669"/>
    <property type="project" value="TreeGrafter"/>
</dbReference>
<dbReference type="SMART" id="SM00342">
    <property type="entry name" value="HTH_ARAC"/>
    <property type="match status" value="1"/>
</dbReference>
<evidence type="ECO:0000256" key="3">
    <source>
        <dbReference type="ARBA" id="ARBA00023163"/>
    </source>
</evidence>
<keyword evidence="6" id="KW-1185">Reference proteome</keyword>
<dbReference type="PANTHER" id="PTHR47894">
    <property type="entry name" value="HTH-TYPE TRANSCRIPTIONAL REGULATOR GADX"/>
    <property type="match status" value="1"/>
</dbReference>
<dbReference type="Pfam" id="PF12625">
    <property type="entry name" value="Arabinose_bd"/>
    <property type="match status" value="1"/>
</dbReference>
<dbReference type="PANTHER" id="PTHR47894:SF1">
    <property type="entry name" value="HTH-TYPE TRANSCRIPTIONAL REGULATOR VQSM"/>
    <property type="match status" value="1"/>
</dbReference>
<dbReference type="InterPro" id="IPR032687">
    <property type="entry name" value="AraC-type_N"/>
</dbReference>
<dbReference type="Pfam" id="PF12833">
    <property type="entry name" value="HTH_18"/>
    <property type="match status" value="1"/>
</dbReference>
<dbReference type="InterPro" id="IPR009057">
    <property type="entry name" value="Homeodomain-like_sf"/>
</dbReference>
<dbReference type="Gene3D" id="1.10.10.60">
    <property type="entry name" value="Homeodomain-like"/>
    <property type="match status" value="1"/>
</dbReference>
<dbReference type="GO" id="GO:0005829">
    <property type="term" value="C:cytosol"/>
    <property type="evidence" value="ECO:0007669"/>
    <property type="project" value="TreeGrafter"/>
</dbReference>
<organism evidence="5 6">
    <name type="scientific">Marinobacter profundi</name>
    <dbReference type="NCBI Taxonomy" id="2666256"/>
    <lineage>
        <taxon>Bacteria</taxon>
        <taxon>Pseudomonadati</taxon>
        <taxon>Pseudomonadota</taxon>
        <taxon>Gammaproteobacteria</taxon>
        <taxon>Pseudomonadales</taxon>
        <taxon>Marinobacteraceae</taxon>
        <taxon>Marinobacter</taxon>
    </lineage>
</organism>
<reference evidence="5 6" key="1">
    <citation type="submission" date="2017-09" db="EMBL/GenBank/DDBJ databases">
        <title>The draft genome sequences of Marinobacter sp. PWS21.</title>
        <authorList>
            <person name="Cao J."/>
        </authorList>
    </citation>
    <scope>NUCLEOTIDE SEQUENCE [LARGE SCALE GENOMIC DNA]</scope>
    <source>
        <strain evidence="5 6">PWS21</strain>
    </source>
</reference>
<gene>
    <name evidence="5" type="ORF">CLH61_00625</name>
</gene>
<dbReference type="GO" id="GO:0003700">
    <property type="term" value="F:DNA-binding transcription factor activity"/>
    <property type="evidence" value="ECO:0007669"/>
    <property type="project" value="InterPro"/>
</dbReference>
<evidence type="ECO:0000313" key="6">
    <source>
        <dbReference type="Proteomes" id="UP000231409"/>
    </source>
</evidence>
<evidence type="ECO:0000256" key="1">
    <source>
        <dbReference type="ARBA" id="ARBA00023015"/>
    </source>
</evidence>
<sequence length="337" mass="38455">MRHSHQSRCIPDSFALTLYEYLESQGITAEQVLDHPRPSPTADAFGSMPIELWSHLLQRAASHLNDPQLGLRLGCTISARHTGILGYLLMASQTLEEALTQIHKYQRLIYDVTPMVVRRRNTHVDLVWDAEHGCPGALVDETAITALVQFCRNLADEQIRPIEVHFVNPYPDNIRPYLDYFGCPVSFAQPETIVRLERSALQTHLSTADPAMLKLMQQQADVLLSELPEVPPIVDQVRRLIGRMLHERELGIEPVSRAMNMSPRTIQRRLKEADTCLRDEIAAVREEIAKRYLKETRLPIVDIAILLGYSEHSAFTRSFIRWTGQTPNHFRRQSRAG</sequence>
<proteinExistence type="predicted"/>
<dbReference type="Proteomes" id="UP000231409">
    <property type="component" value="Unassembled WGS sequence"/>
</dbReference>
<evidence type="ECO:0000256" key="2">
    <source>
        <dbReference type="ARBA" id="ARBA00023125"/>
    </source>
</evidence>
<evidence type="ECO:0000259" key="4">
    <source>
        <dbReference type="PROSITE" id="PS01124"/>
    </source>
</evidence>
<feature type="domain" description="HTH araC/xylS-type" evidence="4">
    <location>
        <begin position="235"/>
        <end position="333"/>
    </location>
</feature>